<name>A0A7X6HDD0_9MICC</name>
<evidence type="ECO:0000313" key="7">
    <source>
        <dbReference type="EMBL" id="NKX54078.1"/>
    </source>
</evidence>
<dbReference type="Gene3D" id="2.40.100.10">
    <property type="entry name" value="Cyclophilin-like"/>
    <property type="match status" value="1"/>
</dbReference>
<reference evidence="7 8" key="1">
    <citation type="submission" date="2020-04" db="EMBL/GenBank/DDBJ databases">
        <title>Arthrobacter sp. nov.</title>
        <authorList>
            <person name="Liu S."/>
        </authorList>
    </citation>
    <scope>NUCLEOTIDE SEQUENCE [LARGE SCALE GENOMIC DNA]</scope>
    <source>
        <strain evidence="7 8">E918</strain>
    </source>
</reference>
<dbReference type="EMBL" id="JAAZSQ010000003">
    <property type="protein sequence ID" value="NKX54078.1"/>
    <property type="molecule type" value="Genomic_DNA"/>
</dbReference>
<feature type="compositionally biased region" description="Polar residues" evidence="4">
    <location>
        <begin position="247"/>
        <end position="256"/>
    </location>
</feature>
<keyword evidence="3 7" id="KW-0413">Isomerase</keyword>
<sequence>MEARRALRNDQARRRRRDNVVAGIALAAAVTAGLVLQLAVFGSNPAEQFRTLEEGLQVPETGTSATPQASAGNTASAANIPSADLARGKTFTGTLATNQGEIQVRLDGSKAPQAVSVFTTLAGEGFFAGKTCHRLTTAESMGVLQCGSVDGAGAGDPAYQWGPVENSPADGSYPAGTIAVARGQSTSSNGTQFFITWKDSTIAQDTGGYTVMGRVTGGMDVLRKIAKGGVKEPGSRDGAPKIPVSIKSFTLKESPN</sequence>
<dbReference type="InterPro" id="IPR002130">
    <property type="entry name" value="Cyclophilin-type_PPIase_dom"/>
</dbReference>
<evidence type="ECO:0000256" key="2">
    <source>
        <dbReference type="ARBA" id="ARBA00023110"/>
    </source>
</evidence>
<organism evidence="7 8">
    <name type="scientific">Arthrobacter mobilis</name>
    <dbReference type="NCBI Taxonomy" id="2724944"/>
    <lineage>
        <taxon>Bacteria</taxon>
        <taxon>Bacillati</taxon>
        <taxon>Actinomycetota</taxon>
        <taxon>Actinomycetes</taxon>
        <taxon>Micrococcales</taxon>
        <taxon>Micrococcaceae</taxon>
        <taxon>Arthrobacter</taxon>
    </lineage>
</organism>
<dbReference type="InterPro" id="IPR029000">
    <property type="entry name" value="Cyclophilin-like_dom_sf"/>
</dbReference>
<keyword evidence="5" id="KW-0472">Membrane</keyword>
<evidence type="ECO:0000256" key="5">
    <source>
        <dbReference type="SAM" id="Phobius"/>
    </source>
</evidence>
<feature type="transmembrane region" description="Helical" evidence="5">
    <location>
        <begin position="20"/>
        <end position="41"/>
    </location>
</feature>
<dbReference type="PANTHER" id="PTHR43246">
    <property type="entry name" value="PEPTIDYL-PROLYL CIS-TRANS ISOMERASE CYP38, CHLOROPLASTIC"/>
    <property type="match status" value="1"/>
</dbReference>
<evidence type="ECO:0000256" key="3">
    <source>
        <dbReference type="ARBA" id="ARBA00023235"/>
    </source>
</evidence>
<comment type="caution">
    <text evidence="7">The sequence shown here is derived from an EMBL/GenBank/DDBJ whole genome shotgun (WGS) entry which is preliminary data.</text>
</comment>
<dbReference type="InterPro" id="IPR044665">
    <property type="entry name" value="E_coli_cyclophilin_A-like"/>
</dbReference>
<evidence type="ECO:0000313" key="8">
    <source>
        <dbReference type="Proteomes" id="UP000544090"/>
    </source>
</evidence>
<dbReference type="GO" id="GO:0003755">
    <property type="term" value="F:peptidyl-prolyl cis-trans isomerase activity"/>
    <property type="evidence" value="ECO:0007669"/>
    <property type="project" value="UniProtKB-KW"/>
</dbReference>
<feature type="compositionally biased region" description="Basic and acidic residues" evidence="4">
    <location>
        <begin position="229"/>
        <end position="239"/>
    </location>
</feature>
<feature type="domain" description="PPIase cyclophilin-type" evidence="6">
    <location>
        <begin position="100"/>
        <end position="251"/>
    </location>
</feature>
<dbReference type="EC" id="5.2.1.8" evidence="1"/>
<dbReference type="PROSITE" id="PS50072">
    <property type="entry name" value="CSA_PPIASE_2"/>
    <property type="match status" value="1"/>
</dbReference>
<keyword evidence="8" id="KW-1185">Reference proteome</keyword>
<gene>
    <name evidence="7" type="ORF">HGG74_05875</name>
</gene>
<proteinExistence type="predicted"/>
<protein>
    <recommendedName>
        <fullName evidence="1">peptidylprolyl isomerase</fullName>
        <ecNumber evidence="1">5.2.1.8</ecNumber>
    </recommendedName>
</protein>
<keyword evidence="2" id="KW-0697">Rotamase</keyword>
<dbReference type="Pfam" id="PF00160">
    <property type="entry name" value="Pro_isomerase"/>
    <property type="match status" value="1"/>
</dbReference>
<evidence type="ECO:0000256" key="1">
    <source>
        <dbReference type="ARBA" id="ARBA00013194"/>
    </source>
</evidence>
<dbReference type="AlphaFoldDB" id="A0A7X6HDD0"/>
<dbReference type="Proteomes" id="UP000544090">
    <property type="component" value="Unassembled WGS sequence"/>
</dbReference>
<accession>A0A7X6HDD0</accession>
<evidence type="ECO:0000259" key="6">
    <source>
        <dbReference type="PROSITE" id="PS50072"/>
    </source>
</evidence>
<dbReference type="SUPFAM" id="SSF50891">
    <property type="entry name" value="Cyclophilin-like"/>
    <property type="match status" value="1"/>
</dbReference>
<evidence type="ECO:0000256" key="4">
    <source>
        <dbReference type="SAM" id="MobiDB-lite"/>
    </source>
</evidence>
<feature type="region of interest" description="Disordered" evidence="4">
    <location>
        <begin position="229"/>
        <end position="256"/>
    </location>
</feature>
<keyword evidence="5" id="KW-0812">Transmembrane</keyword>
<keyword evidence="5" id="KW-1133">Transmembrane helix</keyword>